<evidence type="ECO:0000256" key="4">
    <source>
        <dbReference type="ARBA" id="ARBA00022618"/>
    </source>
</evidence>
<organism evidence="11 12">
    <name type="scientific">Nicoletella semolina</name>
    <dbReference type="NCBI Taxonomy" id="271160"/>
    <lineage>
        <taxon>Bacteria</taxon>
        <taxon>Pseudomonadati</taxon>
        <taxon>Pseudomonadota</taxon>
        <taxon>Gammaproteobacteria</taxon>
        <taxon>Pasteurellales</taxon>
        <taxon>Pasteurellaceae</taxon>
        <taxon>Nicoletella</taxon>
    </lineage>
</organism>
<dbReference type="AlphaFoldDB" id="A0A4R2N956"/>
<evidence type="ECO:0000256" key="7">
    <source>
        <dbReference type="ARBA" id="ARBA00023136"/>
    </source>
</evidence>
<dbReference type="InterPro" id="IPR026579">
    <property type="entry name" value="FtsQ"/>
</dbReference>
<keyword evidence="3 9" id="KW-0997">Cell inner membrane</keyword>
<dbReference type="GO" id="GO:0005886">
    <property type="term" value="C:plasma membrane"/>
    <property type="evidence" value="ECO:0007669"/>
    <property type="project" value="UniProtKB-SubCell"/>
</dbReference>
<gene>
    <name evidence="9" type="primary">ftsQ</name>
    <name evidence="11" type="ORF">EV693_106125</name>
</gene>
<evidence type="ECO:0000259" key="10">
    <source>
        <dbReference type="PROSITE" id="PS51779"/>
    </source>
</evidence>
<keyword evidence="2 9" id="KW-1003">Cell membrane</keyword>
<dbReference type="Gene3D" id="3.10.20.310">
    <property type="entry name" value="membrane protein fhac"/>
    <property type="match status" value="1"/>
</dbReference>
<keyword evidence="6 9" id="KW-1133">Transmembrane helix</keyword>
<dbReference type="PANTHER" id="PTHR35851">
    <property type="entry name" value="CELL DIVISION PROTEIN FTSQ"/>
    <property type="match status" value="1"/>
</dbReference>
<dbReference type="InterPro" id="IPR005548">
    <property type="entry name" value="Cell_div_FtsQ/DivIB_C"/>
</dbReference>
<dbReference type="HAMAP" id="MF_00911">
    <property type="entry name" value="FtsQ_subfam"/>
    <property type="match status" value="1"/>
</dbReference>
<comment type="subunit">
    <text evidence="9">Part of a complex composed of FtsB, FtsL and FtsQ.</text>
</comment>
<reference evidence="11 12" key="1">
    <citation type="submission" date="2019-03" db="EMBL/GenBank/DDBJ databases">
        <title>Genomic Encyclopedia of Type Strains, Phase IV (KMG-IV): sequencing the most valuable type-strain genomes for metagenomic binning, comparative biology and taxonomic classification.</title>
        <authorList>
            <person name="Goeker M."/>
        </authorList>
    </citation>
    <scope>NUCLEOTIDE SEQUENCE [LARGE SCALE GENOMIC DNA]</scope>
    <source>
        <strain evidence="11 12">DSM 16380</strain>
    </source>
</reference>
<dbReference type="InterPro" id="IPR045335">
    <property type="entry name" value="FtsQ_C_sf"/>
</dbReference>
<dbReference type="PROSITE" id="PS51779">
    <property type="entry name" value="POTRA"/>
    <property type="match status" value="1"/>
</dbReference>
<dbReference type="GO" id="GO:0043093">
    <property type="term" value="P:FtsZ-dependent cytokinesis"/>
    <property type="evidence" value="ECO:0007669"/>
    <property type="project" value="UniProtKB-UniRule"/>
</dbReference>
<dbReference type="EMBL" id="SLXJ01000006">
    <property type="protein sequence ID" value="TCP17435.1"/>
    <property type="molecule type" value="Genomic_DNA"/>
</dbReference>
<dbReference type="Pfam" id="PF03799">
    <property type="entry name" value="FtsQ_DivIB_C"/>
    <property type="match status" value="1"/>
</dbReference>
<dbReference type="InterPro" id="IPR013685">
    <property type="entry name" value="POTRA_FtsQ_type"/>
</dbReference>
<keyword evidence="7 9" id="KW-0472">Membrane</keyword>
<comment type="caution">
    <text evidence="11">The sequence shown here is derived from an EMBL/GenBank/DDBJ whole genome shotgun (WGS) entry which is preliminary data.</text>
</comment>
<protein>
    <recommendedName>
        <fullName evidence="9">Cell division protein FtsQ</fullName>
    </recommendedName>
</protein>
<dbReference type="GO" id="GO:0090529">
    <property type="term" value="P:cell septum assembly"/>
    <property type="evidence" value="ECO:0007669"/>
    <property type="project" value="InterPro"/>
</dbReference>
<keyword evidence="5 9" id="KW-0812">Transmembrane</keyword>
<sequence length="259" mass="29304">MSVVFHKKPTSVIHTSASKPSSPMNAMLIVKPIIVLLCLALGIFLLLNWQSILQGLDKNPIRAYALTHQTRFTTDADIRGALTKEPALKGYFGQDIQEVKQKLLNIPWVKEVTARKMYPDRLSITLLEHTPVAIWNSHSLLSEQGVVFSLPKDRFNSRGLPILFGPDEQGKVVLEAWTKIKRDLETRQLGLRSVSMDNRGAWIILLDNGVELRLGRGDWLPKIDRFVTIFPEIDIPEGKMLTYVDLRYEYGAAVGFINK</sequence>
<comment type="subcellular location">
    <subcellularLocation>
        <location evidence="9">Cell inner membrane</location>
        <topology evidence="9">Single-pass type II membrane protein</topology>
    </subcellularLocation>
    <subcellularLocation>
        <location evidence="1">Membrane</location>
    </subcellularLocation>
    <text evidence="9">Localizes to the division septum.</text>
</comment>
<evidence type="ECO:0000256" key="8">
    <source>
        <dbReference type="ARBA" id="ARBA00023306"/>
    </source>
</evidence>
<comment type="function">
    <text evidence="9">Essential cell division protein. May link together the upstream cell division proteins, which are predominantly cytoplasmic, with the downstream cell division proteins, which are predominantly periplasmic. May control correct divisome assembly.</text>
</comment>
<dbReference type="InterPro" id="IPR034746">
    <property type="entry name" value="POTRA"/>
</dbReference>
<dbReference type="OrthoDB" id="9790370at2"/>
<keyword evidence="12" id="KW-1185">Reference proteome</keyword>
<keyword evidence="4 9" id="KW-0132">Cell division</keyword>
<evidence type="ECO:0000313" key="11">
    <source>
        <dbReference type="EMBL" id="TCP17435.1"/>
    </source>
</evidence>
<proteinExistence type="inferred from homology"/>
<evidence type="ECO:0000313" key="12">
    <source>
        <dbReference type="Proteomes" id="UP000295537"/>
    </source>
</evidence>
<feature type="transmembrane region" description="Helical" evidence="9">
    <location>
        <begin position="28"/>
        <end position="49"/>
    </location>
</feature>
<evidence type="ECO:0000256" key="1">
    <source>
        <dbReference type="ARBA" id="ARBA00004370"/>
    </source>
</evidence>
<dbReference type="GO" id="GO:0032153">
    <property type="term" value="C:cell division site"/>
    <property type="evidence" value="ECO:0007669"/>
    <property type="project" value="UniProtKB-UniRule"/>
</dbReference>
<name>A0A4R2N956_9PAST</name>
<evidence type="ECO:0000256" key="5">
    <source>
        <dbReference type="ARBA" id="ARBA00022692"/>
    </source>
</evidence>
<dbReference type="Gene3D" id="3.40.50.11690">
    <property type="entry name" value="Cell division protein FtsQ/DivIB"/>
    <property type="match status" value="1"/>
</dbReference>
<evidence type="ECO:0000256" key="2">
    <source>
        <dbReference type="ARBA" id="ARBA00022475"/>
    </source>
</evidence>
<evidence type="ECO:0000256" key="9">
    <source>
        <dbReference type="HAMAP-Rule" id="MF_00911"/>
    </source>
</evidence>
<evidence type="ECO:0000256" key="6">
    <source>
        <dbReference type="ARBA" id="ARBA00022989"/>
    </source>
</evidence>
<dbReference type="PANTHER" id="PTHR35851:SF1">
    <property type="entry name" value="CELL DIVISION PROTEIN FTSQ"/>
    <property type="match status" value="1"/>
</dbReference>
<dbReference type="Pfam" id="PF08478">
    <property type="entry name" value="POTRA_1"/>
    <property type="match status" value="1"/>
</dbReference>
<accession>A0A4R2N956</accession>
<dbReference type="Proteomes" id="UP000295537">
    <property type="component" value="Unassembled WGS sequence"/>
</dbReference>
<dbReference type="RefSeq" id="WP_132501354.1">
    <property type="nucleotide sequence ID" value="NZ_LVXA01000001.1"/>
</dbReference>
<evidence type="ECO:0000256" key="3">
    <source>
        <dbReference type="ARBA" id="ARBA00022519"/>
    </source>
</evidence>
<comment type="similarity">
    <text evidence="9">Belongs to the FtsQ/DivIB family. FtsQ subfamily.</text>
</comment>
<feature type="domain" description="POTRA" evidence="10">
    <location>
        <begin position="59"/>
        <end position="129"/>
    </location>
</feature>
<keyword evidence="8 9" id="KW-0131">Cell cycle</keyword>